<protein>
    <submittedName>
        <fullName evidence="7">TetR/AcrR family transcriptional regulator</fullName>
    </submittedName>
</protein>
<evidence type="ECO:0000256" key="2">
    <source>
        <dbReference type="ARBA" id="ARBA00023015"/>
    </source>
</evidence>
<dbReference type="Proteomes" id="UP001597478">
    <property type="component" value="Unassembled WGS sequence"/>
</dbReference>
<organism evidence="7 8">
    <name type="scientific">Prauserella oleivorans</name>
    <dbReference type="NCBI Taxonomy" id="1478153"/>
    <lineage>
        <taxon>Bacteria</taxon>
        <taxon>Bacillati</taxon>
        <taxon>Actinomycetota</taxon>
        <taxon>Actinomycetes</taxon>
        <taxon>Pseudonocardiales</taxon>
        <taxon>Pseudonocardiaceae</taxon>
        <taxon>Prauserella</taxon>
    </lineage>
</organism>
<dbReference type="Pfam" id="PF00440">
    <property type="entry name" value="TetR_N"/>
    <property type="match status" value="1"/>
</dbReference>
<keyword evidence="1" id="KW-0678">Repressor</keyword>
<feature type="domain" description="HTH tetR-type" evidence="6">
    <location>
        <begin position="10"/>
        <end position="70"/>
    </location>
</feature>
<keyword evidence="3 5" id="KW-0238">DNA-binding</keyword>
<dbReference type="PRINTS" id="PR00455">
    <property type="entry name" value="HTHTETR"/>
</dbReference>
<evidence type="ECO:0000256" key="5">
    <source>
        <dbReference type="PROSITE-ProRule" id="PRU00335"/>
    </source>
</evidence>
<dbReference type="SUPFAM" id="SSF48498">
    <property type="entry name" value="Tetracyclin repressor-like, C-terminal domain"/>
    <property type="match status" value="1"/>
</dbReference>
<sequence>MTRGAAAQHESRRDELADAALRVVERQGVEALTFRQVAAEAGVSLGRVQHYFASRTDLIRATFDRVQRLTKDRVDAGLADAGTADSGRSVVEAILRALIPATPTQLAEHRVAQMFEALAMNDAGMLRELRAGHADLADFLAGQLSTARDHGEIDPAVDPAPAAVTLLACAEGLAGLVAIGHTPAPMAHDLLGAQLARLLGTR</sequence>
<evidence type="ECO:0000313" key="8">
    <source>
        <dbReference type="Proteomes" id="UP001597478"/>
    </source>
</evidence>
<dbReference type="InterPro" id="IPR009057">
    <property type="entry name" value="Homeodomain-like_sf"/>
</dbReference>
<evidence type="ECO:0000256" key="3">
    <source>
        <dbReference type="ARBA" id="ARBA00023125"/>
    </source>
</evidence>
<dbReference type="InterPro" id="IPR039538">
    <property type="entry name" value="BetI_C"/>
</dbReference>
<dbReference type="SUPFAM" id="SSF46689">
    <property type="entry name" value="Homeodomain-like"/>
    <property type="match status" value="1"/>
</dbReference>
<dbReference type="EMBL" id="JBHUOF010000004">
    <property type="protein sequence ID" value="MFD2798514.1"/>
    <property type="molecule type" value="Genomic_DNA"/>
</dbReference>
<dbReference type="Pfam" id="PF13977">
    <property type="entry name" value="TetR_C_6"/>
    <property type="match status" value="1"/>
</dbReference>
<keyword evidence="4" id="KW-0804">Transcription</keyword>
<dbReference type="InterPro" id="IPR001647">
    <property type="entry name" value="HTH_TetR"/>
</dbReference>
<dbReference type="PROSITE" id="PS50977">
    <property type="entry name" value="HTH_TETR_2"/>
    <property type="match status" value="1"/>
</dbReference>
<accession>A0ABW5W4U7</accession>
<keyword evidence="2" id="KW-0805">Transcription regulation</keyword>
<evidence type="ECO:0000259" key="6">
    <source>
        <dbReference type="PROSITE" id="PS50977"/>
    </source>
</evidence>
<dbReference type="Gene3D" id="1.10.357.10">
    <property type="entry name" value="Tetracycline Repressor, domain 2"/>
    <property type="match status" value="1"/>
</dbReference>
<name>A0ABW5W4U7_9PSEU</name>
<keyword evidence="8" id="KW-1185">Reference proteome</keyword>
<proteinExistence type="predicted"/>
<feature type="DNA-binding region" description="H-T-H motif" evidence="5">
    <location>
        <begin position="33"/>
        <end position="52"/>
    </location>
</feature>
<dbReference type="RefSeq" id="WP_377389420.1">
    <property type="nucleotide sequence ID" value="NZ_JBHSAN010000017.1"/>
</dbReference>
<dbReference type="PANTHER" id="PTHR47506:SF6">
    <property type="entry name" value="HTH-TYPE TRANSCRIPTIONAL REPRESSOR NEMR"/>
    <property type="match status" value="1"/>
</dbReference>
<gene>
    <name evidence="7" type="ORF">ACFS2C_03810</name>
</gene>
<dbReference type="InterPro" id="IPR036271">
    <property type="entry name" value="Tet_transcr_reg_TetR-rel_C_sf"/>
</dbReference>
<comment type="caution">
    <text evidence="7">The sequence shown here is derived from an EMBL/GenBank/DDBJ whole genome shotgun (WGS) entry which is preliminary data.</text>
</comment>
<dbReference type="PANTHER" id="PTHR47506">
    <property type="entry name" value="TRANSCRIPTIONAL REGULATORY PROTEIN"/>
    <property type="match status" value="1"/>
</dbReference>
<evidence type="ECO:0000256" key="4">
    <source>
        <dbReference type="ARBA" id="ARBA00023163"/>
    </source>
</evidence>
<evidence type="ECO:0000256" key="1">
    <source>
        <dbReference type="ARBA" id="ARBA00022491"/>
    </source>
</evidence>
<evidence type="ECO:0000313" key="7">
    <source>
        <dbReference type="EMBL" id="MFD2798514.1"/>
    </source>
</evidence>
<reference evidence="8" key="1">
    <citation type="journal article" date="2019" name="Int. J. Syst. Evol. Microbiol.">
        <title>The Global Catalogue of Microorganisms (GCM) 10K type strain sequencing project: providing services to taxonomists for standard genome sequencing and annotation.</title>
        <authorList>
            <consortium name="The Broad Institute Genomics Platform"/>
            <consortium name="The Broad Institute Genome Sequencing Center for Infectious Disease"/>
            <person name="Wu L."/>
            <person name="Ma J."/>
        </authorList>
    </citation>
    <scope>NUCLEOTIDE SEQUENCE [LARGE SCALE GENOMIC DNA]</scope>
    <source>
        <strain evidence="8">IBRC-M 10906</strain>
    </source>
</reference>